<reference evidence="1" key="1">
    <citation type="submission" date="2023-11" db="EMBL/GenBank/DDBJ databases">
        <authorList>
            <person name="Poullet M."/>
        </authorList>
    </citation>
    <scope>NUCLEOTIDE SEQUENCE</scope>
    <source>
        <strain evidence="1">E1834</strain>
    </source>
</reference>
<dbReference type="EMBL" id="CAVMJV010000020">
    <property type="protein sequence ID" value="CAK5067260.1"/>
    <property type="molecule type" value="Genomic_DNA"/>
</dbReference>
<evidence type="ECO:0000313" key="1">
    <source>
        <dbReference type="EMBL" id="CAK5067260.1"/>
    </source>
</evidence>
<evidence type="ECO:0000313" key="2">
    <source>
        <dbReference type="Proteomes" id="UP001497535"/>
    </source>
</evidence>
<accession>A0ACB0YX17</accession>
<protein>
    <submittedName>
        <fullName evidence="1">Uncharacterized protein</fullName>
    </submittedName>
</protein>
<comment type="caution">
    <text evidence="1">The sequence shown here is derived from an EMBL/GenBank/DDBJ whole genome shotgun (WGS) entry which is preliminary data.</text>
</comment>
<keyword evidence="2" id="KW-1185">Reference proteome</keyword>
<proteinExistence type="predicted"/>
<dbReference type="Proteomes" id="UP001497535">
    <property type="component" value="Unassembled WGS sequence"/>
</dbReference>
<organism evidence="1 2">
    <name type="scientific">Meloidogyne enterolobii</name>
    <name type="common">Root-knot nematode worm</name>
    <name type="synonym">Meloidogyne mayaguensis</name>
    <dbReference type="NCBI Taxonomy" id="390850"/>
    <lineage>
        <taxon>Eukaryota</taxon>
        <taxon>Metazoa</taxon>
        <taxon>Ecdysozoa</taxon>
        <taxon>Nematoda</taxon>
        <taxon>Chromadorea</taxon>
        <taxon>Rhabditida</taxon>
        <taxon>Tylenchina</taxon>
        <taxon>Tylenchomorpha</taxon>
        <taxon>Tylenchoidea</taxon>
        <taxon>Meloidogynidae</taxon>
        <taxon>Meloidogyninae</taxon>
        <taxon>Meloidogyne</taxon>
    </lineage>
</organism>
<gene>
    <name evidence="1" type="ORF">MENTE1834_LOCUS17790</name>
</gene>
<name>A0ACB0YX17_MELEN</name>
<sequence>MTEQEVCFVNIQNKWIKYTLTNANRCCVNKCFDKISTTGKKCLNGNGFINMVDDENIKYINCVEGKGYNKEAFIESENSFNKPKEDSINYSLFYFEIKCIIEHDKNWFDFGLKNKHGGEVFLEARNTYIRNENSRRYKLPPTFSWNNGDVFGCGLVYPPNNKINELPYVFFTQNGKQLGN</sequence>